<feature type="region of interest" description="Disordered" evidence="9">
    <location>
        <begin position="444"/>
        <end position="534"/>
    </location>
</feature>
<evidence type="ECO:0000256" key="3">
    <source>
        <dbReference type="ARBA" id="ARBA00022475"/>
    </source>
</evidence>
<dbReference type="GO" id="GO:0005886">
    <property type="term" value="C:plasma membrane"/>
    <property type="evidence" value="ECO:0007669"/>
    <property type="project" value="UniProtKB-SubCell"/>
</dbReference>
<feature type="compositionally biased region" description="Basic and acidic residues" evidence="9">
    <location>
        <begin position="447"/>
        <end position="466"/>
    </location>
</feature>
<dbReference type="GO" id="GO:0051302">
    <property type="term" value="P:regulation of cell division"/>
    <property type="evidence" value="ECO:0007669"/>
    <property type="project" value="UniProtKB-ARBA"/>
</dbReference>
<proteinExistence type="inferred from homology"/>
<sequence>MEGRMRKYSQVSPERSKVWTEPPQKYHQQQMHHQQQLQQGKKIPVVYYLCRNRHLEHPHFIEVPLSIPDGLYLRDVIERLNVLRGKGMTAMYSWSCKRSYKNGFVWHDLCEDDLILPCQGNEYVLKGSELLDQSPPDRINHSSTPTKLQNSKPVSRESTTSRSQEASSSSSSSIREAKQPTHQSPPPPPSHEEDLSLSMSPDLAGHWRSRQPSWGGGSSSPSLAEYKLHRPSGATDASTQTENRPKTEHPRPFRETCTRGISTDEVSLDPDRSRVSIPKKSPDTIVVDDEISPPPTSSSGASSLGGKTETLESLIRTDANKRNRFRTLDEEELLCPGEGSVKMKATNVILQLITCGSLSMKDNHSLGLIPAYKPRFSHVKFPSPMMFSSGSARFGELDCLSEKPRLMGLRMEDKEYFSGSLIETKKYRDEGEVFSTLKRSSSYNADRNYKSTEPPTDRERCVDSPRSKCLPRTIKISSNRHPKSGSTRSPLSESARNSSAGTDYTAQSASLPTSKASSKRFTEPSGKGSSMRLESFNEEEKVIKIEESLAFFNPLFNFHYFLYLLGGFD</sequence>
<dbReference type="GO" id="GO:0051301">
    <property type="term" value="P:cell division"/>
    <property type="evidence" value="ECO:0007669"/>
    <property type="project" value="UniProtKB-KW"/>
</dbReference>
<dbReference type="GO" id="GO:2000067">
    <property type="term" value="P:regulation of root morphogenesis"/>
    <property type="evidence" value="ECO:0007669"/>
    <property type="project" value="UniProtKB-ARBA"/>
</dbReference>
<keyword evidence="3" id="KW-1003">Cell membrane</keyword>
<feature type="region of interest" description="Disordered" evidence="9">
    <location>
        <begin position="131"/>
        <end position="308"/>
    </location>
</feature>
<evidence type="ECO:0000256" key="2">
    <source>
        <dbReference type="ARBA" id="ARBA00022473"/>
    </source>
</evidence>
<reference evidence="11" key="2">
    <citation type="submission" date="2023-06" db="EMBL/GenBank/DDBJ databases">
        <authorList>
            <person name="Ma L."/>
            <person name="Liu K.-W."/>
            <person name="Li Z."/>
            <person name="Hsiao Y.-Y."/>
            <person name="Qi Y."/>
            <person name="Fu T."/>
            <person name="Tang G."/>
            <person name="Zhang D."/>
            <person name="Sun W.-H."/>
            <person name="Liu D.-K."/>
            <person name="Li Y."/>
            <person name="Chen G.-Z."/>
            <person name="Liu X.-D."/>
            <person name="Liao X.-Y."/>
            <person name="Jiang Y.-T."/>
            <person name="Yu X."/>
            <person name="Hao Y."/>
            <person name="Huang J."/>
            <person name="Zhao X.-W."/>
            <person name="Ke S."/>
            <person name="Chen Y.-Y."/>
            <person name="Wu W.-L."/>
            <person name="Hsu J.-L."/>
            <person name="Lin Y.-F."/>
            <person name="Huang M.-D."/>
            <person name="Li C.-Y."/>
            <person name="Huang L."/>
            <person name="Wang Z.-W."/>
            <person name="Zhao X."/>
            <person name="Zhong W.-Y."/>
            <person name="Peng D.-H."/>
            <person name="Ahmad S."/>
            <person name="Lan S."/>
            <person name="Zhang J.-S."/>
            <person name="Tsai W.-C."/>
            <person name="Van De Peer Y."/>
            <person name="Liu Z.-J."/>
        </authorList>
    </citation>
    <scope>NUCLEOTIDE SEQUENCE</scope>
    <source>
        <strain evidence="11">CP</strain>
        <tissue evidence="11">Leaves</tissue>
    </source>
</reference>
<keyword evidence="2" id="KW-0217">Developmental protein</keyword>
<dbReference type="InterPro" id="IPR048351">
    <property type="entry name" value="SOK_DIX"/>
</dbReference>
<feature type="domain" description="SOSEKI DIX-like" evidence="10">
    <location>
        <begin position="44"/>
        <end position="131"/>
    </location>
</feature>
<name>A0AAV9C4U3_ACOCL</name>
<feature type="compositionally biased region" description="Polar residues" evidence="9">
    <location>
        <begin position="484"/>
        <end position="516"/>
    </location>
</feature>
<dbReference type="Proteomes" id="UP001180020">
    <property type="component" value="Unassembled WGS sequence"/>
</dbReference>
<feature type="compositionally biased region" description="Low complexity" evidence="9">
    <location>
        <begin position="156"/>
        <end position="173"/>
    </location>
</feature>
<dbReference type="GO" id="GO:0090708">
    <property type="term" value="P:specification of plant organ axis polarity"/>
    <property type="evidence" value="ECO:0007669"/>
    <property type="project" value="UniProtKB-ARBA"/>
</dbReference>
<evidence type="ECO:0000256" key="1">
    <source>
        <dbReference type="ARBA" id="ARBA00004413"/>
    </source>
</evidence>
<evidence type="ECO:0000313" key="12">
    <source>
        <dbReference type="Proteomes" id="UP001180020"/>
    </source>
</evidence>
<keyword evidence="5" id="KW-0472">Membrane</keyword>
<evidence type="ECO:0000256" key="8">
    <source>
        <dbReference type="ARBA" id="ARBA00046534"/>
    </source>
</evidence>
<dbReference type="Pfam" id="PF06136">
    <property type="entry name" value="SOK"/>
    <property type="match status" value="1"/>
</dbReference>
<dbReference type="EMBL" id="JAUJYO010000021">
    <property type="protein sequence ID" value="KAK1283931.1"/>
    <property type="molecule type" value="Genomic_DNA"/>
</dbReference>
<evidence type="ECO:0000256" key="4">
    <source>
        <dbReference type="ARBA" id="ARBA00022618"/>
    </source>
</evidence>
<comment type="subcellular location">
    <subcellularLocation>
        <location evidence="1">Cell membrane</location>
        <topology evidence="1">Peripheral membrane protein</topology>
        <orientation evidence="1">Cytoplasmic side</orientation>
    </subcellularLocation>
</comment>
<feature type="compositionally biased region" description="Low complexity" evidence="9">
    <location>
        <begin position="297"/>
        <end position="306"/>
    </location>
</feature>
<comment type="similarity">
    <text evidence="7">Belongs to the SOSEKI family.</text>
</comment>
<feature type="compositionally biased region" description="Basic and acidic residues" evidence="9">
    <location>
        <begin position="243"/>
        <end position="257"/>
    </location>
</feature>
<evidence type="ECO:0000256" key="9">
    <source>
        <dbReference type="SAM" id="MobiDB-lite"/>
    </source>
</evidence>
<feature type="compositionally biased region" description="Polar residues" evidence="9">
    <location>
        <begin position="141"/>
        <end position="153"/>
    </location>
</feature>
<evidence type="ECO:0000256" key="6">
    <source>
        <dbReference type="ARBA" id="ARBA00023306"/>
    </source>
</evidence>
<dbReference type="GO" id="GO:0051258">
    <property type="term" value="P:protein polymerization"/>
    <property type="evidence" value="ECO:0007669"/>
    <property type="project" value="UniProtKB-ARBA"/>
</dbReference>
<feature type="region of interest" description="Disordered" evidence="9">
    <location>
        <begin position="1"/>
        <end position="20"/>
    </location>
</feature>
<accession>A0AAV9C4U3</accession>
<gene>
    <name evidence="11" type="ORF">QJS10_CPB21g00242</name>
</gene>
<comment type="subunit">
    <text evidence="8">Homodimer. Forms long polymer filaments with other SOKs proteins polymers (e.g. SOK1, SOK2, SOK3 and SOK4) crucial for polar localization and biological activity. Binds to ANGUSTIFOLIA (AN).</text>
</comment>
<dbReference type="InterPro" id="IPR010369">
    <property type="entry name" value="SOK"/>
</dbReference>
<dbReference type="PIRSF" id="PIRSF031043">
    <property type="entry name" value="UCP031043"/>
    <property type="match status" value="1"/>
</dbReference>
<dbReference type="PANTHER" id="PTHR31083">
    <property type="entry name" value="UPSTREAM OF FLC PROTEIN (DUF966)"/>
    <property type="match status" value="1"/>
</dbReference>
<reference evidence="11" key="1">
    <citation type="journal article" date="2023" name="Nat. Commun.">
        <title>Diploid and tetraploid genomes of Acorus and the evolution of monocots.</title>
        <authorList>
            <person name="Ma L."/>
            <person name="Liu K.W."/>
            <person name="Li Z."/>
            <person name="Hsiao Y.Y."/>
            <person name="Qi Y."/>
            <person name="Fu T."/>
            <person name="Tang G.D."/>
            <person name="Zhang D."/>
            <person name="Sun W.H."/>
            <person name="Liu D.K."/>
            <person name="Li Y."/>
            <person name="Chen G.Z."/>
            <person name="Liu X.D."/>
            <person name="Liao X.Y."/>
            <person name="Jiang Y.T."/>
            <person name="Yu X."/>
            <person name="Hao Y."/>
            <person name="Huang J."/>
            <person name="Zhao X.W."/>
            <person name="Ke S."/>
            <person name="Chen Y.Y."/>
            <person name="Wu W.L."/>
            <person name="Hsu J.L."/>
            <person name="Lin Y.F."/>
            <person name="Huang M.D."/>
            <person name="Li C.Y."/>
            <person name="Huang L."/>
            <person name="Wang Z.W."/>
            <person name="Zhao X."/>
            <person name="Zhong W.Y."/>
            <person name="Peng D.H."/>
            <person name="Ahmad S."/>
            <person name="Lan S."/>
            <person name="Zhang J.S."/>
            <person name="Tsai W.C."/>
            <person name="Van de Peer Y."/>
            <person name="Liu Z.J."/>
        </authorList>
    </citation>
    <scope>NUCLEOTIDE SEQUENCE</scope>
    <source>
        <strain evidence="11">CP</strain>
    </source>
</reference>
<dbReference type="PANTHER" id="PTHR31083:SF6">
    <property type="entry name" value="PROTEIN SOSEKI 3"/>
    <property type="match status" value="1"/>
</dbReference>
<protein>
    <recommendedName>
        <fullName evidence="10">SOSEKI DIX-like domain-containing protein</fullName>
    </recommendedName>
</protein>
<dbReference type="InterPro" id="IPR021182">
    <property type="entry name" value="SOK_magnoliopsida"/>
</dbReference>
<organism evidence="11 12">
    <name type="scientific">Acorus calamus</name>
    <name type="common">Sweet flag</name>
    <dbReference type="NCBI Taxonomy" id="4465"/>
    <lineage>
        <taxon>Eukaryota</taxon>
        <taxon>Viridiplantae</taxon>
        <taxon>Streptophyta</taxon>
        <taxon>Embryophyta</taxon>
        <taxon>Tracheophyta</taxon>
        <taxon>Spermatophyta</taxon>
        <taxon>Magnoliopsida</taxon>
        <taxon>Liliopsida</taxon>
        <taxon>Acoraceae</taxon>
        <taxon>Acorus</taxon>
    </lineage>
</organism>
<evidence type="ECO:0000259" key="10">
    <source>
        <dbReference type="Pfam" id="PF06136"/>
    </source>
</evidence>
<evidence type="ECO:0000313" key="11">
    <source>
        <dbReference type="EMBL" id="KAK1283931.1"/>
    </source>
</evidence>
<evidence type="ECO:0000256" key="5">
    <source>
        <dbReference type="ARBA" id="ARBA00023136"/>
    </source>
</evidence>
<evidence type="ECO:0000256" key="7">
    <source>
        <dbReference type="ARBA" id="ARBA00024211"/>
    </source>
</evidence>
<comment type="caution">
    <text evidence="11">The sequence shown here is derived from an EMBL/GenBank/DDBJ whole genome shotgun (WGS) entry which is preliminary data.</text>
</comment>
<keyword evidence="4" id="KW-0132">Cell division</keyword>
<dbReference type="AlphaFoldDB" id="A0AAV9C4U3"/>
<keyword evidence="6" id="KW-0131">Cell cycle</keyword>
<keyword evidence="12" id="KW-1185">Reference proteome</keyword>